<dbReference type="Gene3D" id="1.10.275.10">
    <property type="entry name" value="Fumarase/aspartase (N-terminal domain)"/>
    <property type="match status" value="1"/>
</dbReference>
<comment type="similarity">
    <text evidence="1 2">Belongs to the PAL/histidase family.</text>
</comment>
<dbReference type="SUPFAM" id="SSF48557">
    <property type="entry name" value="L-aspartase-like"/>
    <property type="match status" value="1"/>
</dbReference>
<name>A0AAD7DGP7_MYCRO</name>
<evidence type="ECO:0000313" key="3">
    <source>
        <dbReference type="EMBL" id="KAJ7691192.1"/>
    </source>
</evidence>
<proteinExistence type="inferred from homology"/>
<dbReference type="EMBL" id="JARKIE010000060">
    <property type="protein sequence ID" value="KAJ7691192.1"/>
    <property type="molecule type" value="Genomic_DNA"/>
</dbReference>
<dbReference type="InterPro" id="IPR005922">
    <property type="entry name" value="Phe_NH3-lyase"/>
</dbReference>
<dbReference type="InterPro" id="IPR024083">
    <property type="entry name" value="Fumarase/histidase_N"/>
</dbReference>
<dbReference type="InterPro" id="IPR008948">
    <property type="entry name" value="L-Aspartase-like"/>
</dbReference>
<accession>A0AAD7DGP7</accession>
<gene>
    <name evidence="3" type="ORF">B0H17DRAFT_1159856</name>
</gene>
<sequence>MGLNSNASVAAISIDATRNGVVNGHAIIRLLAKSPAAPPTLLAKFLAGQRESEAYRYRGCTLQYDISPTDTCSSVRNGKPIIVDGQTLSISAVAAAARHIDVNVELSTDEFIKERVRRSRRVISDKVDKGVSVYGLSTGFGGSGILPSSQEPLKILPLLDPTSSATMPEAWVRGAILIRMNSLIRGHSGIRWELIEKIHEILRENVIPVVPLRGSISASGDLSPLSYVAGLLIGNPSIRAFDGPSTFGARKMVSSRIALAAHNIEPISLASKEHLGILNGTAFSSAVASLALTDVVHLTLLAQVCTAMCTEALLGSRGSFDSFIHSVARPHPGQVECAQNIWNLLAGSKLAEGHEEEVSIEEDKHSLRQDRYPLRTSPQFIGPQIEDILSALAAVTQECNSTTDNPLVDPDTGEIHHGGNFQAMSVTNAMEKTRLALHHIGKIMFAQTAELLNPSQNRGLPPSLALTDPSLNYYGKGVDIAAAAYVSELGYLANPVSTHIQSAELHNQAVNNNQLLDVLTMLVASYLYVLCQAVDLRALQHEMRESFSPALKTPVLGLLSDLTDIMRTTLERTKVAASTSTFLLHCFTSPDFNGCAASGLTAIPAFHSKVAERGAALLQALRGAFLSGERGPSPASIYLGKTRPVYEFIRLKLNIKLHGIENYTGFANGLGVDDVTIGQNISTIYEAIRDGDMQPIVARLFDSI</sequence>
<dbReference type="Gene3D" id="1.10.274.20">
    <property type="entry name" value="Phenylalanine ammonia-lyase 1, domain 3"/>
    <property type="match status" value="1"/>
</dbReference>
<dbReference type="InterPro" id="IPR001106">
    <property type="entry name" value="Aromatic_Lyase"/>
</dbReference>
<protein>
    <submittedName>
        <fullName evidence="3">Phenylalanine ammonia-lyase</fullName>
    </submittedName>
</protein>
<dbReference type="GO" id="GO:0005737">
    <property type="term" value="C:cytoplasm"/>
    <property type="evidence" value="ECO:0007669"/>
    <property type="project" value="InterPro"/>
</dbReference>
<evidence type="ECO:0000313" key="4">
    <source>
        <dbReference type="Proteomes" id="UP001221757"/>
    </source>
</evidence>
<organism evidence="3 4">
    <name type="scientific">Mycena rosella</name>
    <name type="common">Pink bonnet</name>
    <name type="synonym">Agaricus rosellus</name>
    <dbReference type="NCBI Taxonomy" id="1033263"/>
    <lineage>
        <taxon>Eukaryota</taxon>
        <taxon>Fungi</taxon>
        <taxon>Dikarya</taxon>
        <taxon>Basidiomycota</taxon>
        <taxon>Agaricomycotina</taxon>
        <taxon>Agaricomycetes</taxon>
        <taxon>Agaricomycetidae</taxon>
        <taxon>Agaricales</taxon>
        <taxon>Marasmiineae</taxon>
        <taxon>Mycenaceae</taxon>
        <taxon>Mycena</taxon>
    </lineage>
</organism>
<dbReference type="InterPro" id="IPR023144">
    <property type="entry name" value="Phe_NH3-lyase_shielding_dom_sf"/>
</dbReference>
<dbReference type="NCBIfam" id="TIGR01226">
    <property type="entry name" value="phe_am_lyase"/>
    <property type="match status" value="1"/>
</dbReference>
<dbReference type="PROSITE" id="PS00488">
    <property type="entry name" value="PAL_HISTIDASE"/>
    <property type="match status" value="1"/>
</dbReference>
<dbReference type="CDD" id="cd00332">
    <property type="entry name" value="PAL-HAL"/>
    <property type="match status" value="1"/>
</dbReference>
<evidence type="ECO:0000256" key="2">
    <source>
        <dbReference type="RuleBase" id="RU003954"/>
    </source>
</evidence>
<dbReference type="GO" id="GO:0016841">
    <property type="term" value="F:ammonia-lyase activity"/>
    <property type="evidence" value="ECO:0007669"/>
    <property type="project" value="InterPro"/>
</dbReference>
<dbReference type="Gene3D" id="1.20.200.10">
    <property type="entry name" value="Fumarase/aspartase (Central domain)"/>
    <property type="match status" value="1"/>
</dbReference>
<evidence type="ECO:0000256" key="1">
    <source>
        <dbReference type="ARBA" id="ARBA00007238"/>
    </source>
</evidence>
<keyword evidence="2" id="KW-0456">Lyase</keyword>
<dbReference type="GO" id="GO:0006559">
    <property type="term" value="P:L-phenylalanine catabolic process"/>
    <property type="evidence" value="ECO:0007669"/>
    <property type="project" value="InterPro"/>
</dbReference>
<comment type="caution">
    <text evidence="3">The sequence shown here is derived from an EMBL/GenBank/DDBJ whole genome shotgun (WGS) entry which is preliminary data.</text>
</comment>
<dbReference type="AlphaFoldDB" id="A0AAD7DGP7"/>
<dbReference type="PANTHER" id="PTHR10362">
    <property type="entry name" value="HISTIDINE AMMONIA-LYASE"/>
    <property type="match status" value="1"/>
</dbReference>
<dbReference type="InterPro" id="IPR022313">
    <property type="entry name" value="Phe/His_NH3-lyase_AS"/>
</dbReference>
<dbReference type="Pfam" id="PF00221">
    <property type="entry name" value="Lyase_aromatic"/>
    <property type="match status" value="1"/>
</dbReference>
<reference evidence="3" key="1">
    <citation type="submission" date="2023-03" db="EMBL/GenBank/DDBJ databases">
        <title>Massive genome expansion in bonnet fungi (Mycena s.s.) driven by repeated elements and novel gene families across ecological guilds.</title>
        <authorList>
            <consortium name="Lawrence Berkeley National Laboratory"/>
            <person name="Harder C.B."/>
            <person name="Miyauchi S."/>
            <person name="Viragh M."/>
            <person name="Kuo A."/>
            <person name="Thoen E."/>
            <person name="Andreopoulos B."/>
            <person name="Lu D."/>
            <person name="Skrede I."/>
            <person name="Drula E."/>
            <person name="Henrissat B."/>
            <person name="Morin E."/>
            <person name="Kohler A."/>
            <person name="Barry K."/>
            <person name="LaButti K."/>
            <person name="Morin E."/>
            <person name="Salamov A."/>
            <person name="Lipzen A."/>
            <person name="Mereny Z."/>
            <person name="Hegedus B."/>
            <person name="Baldrian P."/>
            <person name="Stursova M."/>
            <person name="Weitz H."/>
            <person name="Taylor A."/>
            <person name="Grigoriev I.V."/>
            <person name="Nagy L.G."/>
            <person name="Martin F."/>
            <person name="Kauserud H."/>
        </authorList>
    </citation>
    <scope>NUCLEOTIDE SEQUENCE</scope>
    <source>
        <strain evidence="3">CBHHK067</strain>
    </source>
</reference>
<dbReference type="Proteomes" id="UP001221757">
    <property type="component" value="Unassembled WGS sequence"/>
</dbReference>
<keyword evidence="4" id="KW-1185">Reference proteome</keyword>